<comment type="caution">
    <text evidence="6">The sequence shown here is derived from an EMBL/GenBank/DDBJ whole genome shotgun (WGS) entry which is preliminary data.</text>
</comment>
<sequence length="182" mass="20347" precursor="true">MYKLFTRLISVAYIGSVCLLSFHANAGKDDFNQPIFIDSKSNFFDGKTKTSVFREDVSIKQGTLDIKADEVEVIALAGDGKEIFIARGKPAIYTQKMDDGEKITAKADEIKYEVENRTLTLEGNAELSQKGSMVKTQSIVFNMALQQLIAEGNENEEGRVRTVFQPNVIKQDKNNNEQKGKQ</sequence>
<dbReference type="Pfam" id="PF03968">
    <property type="entry name" value="LptD_N"/>
    <property type="match status" value="1"/>
</dbReference>
<dbReference type="InterPro" id="IPR014340">
    <property type="entry name" value="LptA"/>
</dbReference>
<feature type="domain" description="Organic solvent tolerance-like N-terminal" evidence="5">
    <location>
        <begin position="37"/>
        <end position="145"/>
    </location>
</feature>
<proteinExistence type="inferred from homology"/>
<dbReference type="EMBL" id="JAOWKX010000001">
    <property type="protein sequence ID" value="MCV2883658.1"/>
    <property type="molecule type" value="Genomic_DNA"/>
</dbReference>
<protein>
    <recommendedName>
        <fullName evidence="4">Lipopolysaccharide export system protein LptA</fullName>
    </recommendedName>
</protein>
<evidence type="ECO:0000313" key="6">
    <source>
        <dbReference type="EMBL" id="MCV2883658.1"/>
    </source>
</evidence>
<feature type="chain" id="PRO_5044898113" description="Lipopolysaccharide export system protein LptA" evidence="4">
    <location>
        <begin position="27"/>
        <end position="182"/>
    </location>
</feature>
<evidence type="ECO:0000259" key="5">
    <source>
        <dbReference type="Pfam" id="PF03968"/>
    </source>
</evidence>
<evidence type="ECO:0000256" key="3">
    <source>
        <dbReference type="ARBA" id="ARBA00022764"/>
    </source>
</evidence>
<evidence type="ECO:0000313" key="7">
    <source>
        <dbReference type="Proteomes" id="UP001652504"/>
    </source>
</evidence>
<dbReference type="RefSeq" id="WP_263710854.1">
    <property type="nucleotide sequence ID" value="NZ_JAOWKX010000001.1"/>
</dbReference>
<dbReference type="InterPro" id="IPR052037">
    <property type="entry name" value="LPS_export_LptA"/>
</dbReference>
<dbReference type="Proteomes" id="UP001652504">
    <property type="component" value="Unassembled WGS sequence"/>
</dbReference>
<evidence type="ECO:0000256" key="4">
    <source>
        <dbReference type="HAMAP-Rule" id="MF_01914"/>
    </source>
</evidence>
<comment type="function">
    <text evidence="4">Involved in the assembly of lipopolysaccharide (LPS). Required for the translocation of LPS from the inner membrane to the outer membrane. May form a bridge between the inner membrane and the outer membrane, via interactions with LptC and LptD, thereby facilitating LPS transfer across the periplasm.</text>
</comment>
<dbReference type="NCBIfam" id="TIGR03002">
    <property type="entry name" value="outer_YhbN_LptA"/>
    <property type="match status" value="1"/>
</dbReference>
<keyword evidence="2 4" id="KW-0732">Signal</keyword>
<dbReference type="PANTHER" id="PTHR36504:SF1">
    <property type="entry name" value="LIPOPOLYSACCHARIDE EXPORT SYSTEM PROTEIN LPTA"/>
    <property type="match status" value="1"/>
</dbReference>
<evidence type="ECO:0000256" key="2">
    <source>
        <dbReference type="ARBA" id="ARBA00022729"/>
    </source>
</evidence>
<keyword evidence="7" id="KW-1185">Reference proteome</keyword>
<accession>A0ABT3A4S5</accession>
<comment type="subunit">
    <text evidence="4">Component of the lipopolysaccharide transport and assembly complex.</text>
</comment>
<feature type="signal peptide" evidence="4">
    <location>
        <begin position="1"/>
        <end position="26"/>
    </location>
</feature>
<dbReference type="HAMAP" id="MF_01914">
    <property type="entry name" value="LPS_assembly_LptA"/>
    <property type="match status" value="1"/>
</dbReference>
<organism evidence="6 7">
    <name type="scientific">Fluctibacter corallii</name>
    <dbReference type="NCBI Taxonomy" id="2984329"/>
    <lineage>
        <taxon>Bacteria</taxon>
        <taxon>Pseudomonadati</taxon>
        <taxon>Pseudomonadota</taxon>
        <taxon>Gammaproteobacteria</taxon>
        <taxon>Alteromonadales</taxon>
        <taxon>Alteromonadaceae</taxon>
        <taxon>Fluctibacter</taxon>
    </lineage>
</organism>
<comment type="similarity">
    <text evidence="4">Belongs to the LptA family.</text>
</comment>
<evidence type="ECO:0000256" key="1">
    <source>
        <dbReference type="ARBA" id="ARBA00022448"/>
    </source>
</evidence>
<gene>
    <name evidence="4 6" type="primary">lptA</name>
    <name evidence="6" type="ORF">OE749_02950</name>
</gene>
<dbReference type="InterPro" id="IPR005653">
    <property type="entry name" value="OstA-like_N"/>
</dbReference>
<dbReference type="PANTHER" id="PTHR36504">
    <property type="entry name" value="LIPOPOLYSACCHARIDE EXPORT SYSTEM PROTEIN LPTA"/>
    <property type="match status" value="1"/>
</dbReference>
<keyword evidence="1 4" id="KW-0813">Transport</keyword>
<dbReference type="Gene3D" id="2.60.450.10">
    <property type="entry name" value="Lipopolysaccharide (LPS) transport protein A like domain"/>
    <property type="match status" value="1"/>
</dbReference>
<reference evidence="6 7" key="1">
    <citation type="submission" date="2022-10" db="EMBL/GenBank/DDBJ databases">
        <title>Aestuariibacter sp. AA17 isolated from Montipora capitata coral fragment.</title>
        <authorList>
            <person name="Emsley S.A."/>
            <person name="Pfannmuller K.M."/>
            <person name="Loughran R.M."/>
            <person name="Shlafstein M."/>
            <person name="Papke E."/>
            <person name="Saw J.H."/>
            <person name="Ushijima B."/>
            <person name="Videau P."/>
        </authorList>
    </citation>
    <scope>NUCLEOTIDE SEQUENCE [LARGE SCALE GENOMIC DNA]</scope>
    <source>
        <strain evidence="6 7">AA17</strain>
    </source>
</reference>
<name>A0ABT3A4S5_9ALTE</name>
<comment type="subcellular location">
    <subcellularLocation>
        <location evidence="4">Periplasm</location>
    </subcellularLocation>
</comment>
<keyword evidence="3 4" id="KW-0574">Periplasm</keyword>